<gene>
    <name evidence="1" type="ORF">FNB79_15170</name>
</gene>
<evidence type="ECO:0000313" key="2">
    <source>
        <dbReference type="Proteomes" id="UP000319209"/>
    </source>
</evidence>
<name>A0A516GUR4_9FLAO</name>
<dbReference type="Pfam" id="PF09357">
    <property type="entry name" value="RteC"/>
    <property type="match status" value="1"/>
</dbReference>
<evidence type="ECO:0008006" key="3">
    <source>
        <dbReference type="Google" id="ProtNLM"/>
    </source>
</evidence>
<dbReference type="Proteomes" id="UP000319209">
    <property type="component" value="Chromosome"/>
</dbReference>
<accession>A0A516GUR4</accession>
<sequence length="279" mass="33063">MKQTVLNNFQEELIRINNSSLNTTERANRSIISCRKTLGALKKEVLLKGFKSTQQEIIFFKHTKSVPLKELIYYLKLRSFELQLPRSGKELQCKIIKRKLNKLNRFFLRNIDFGQYMESECTHLDEYYYTRPQHQEDHYPFSKLYYEDFRFSTPKGLLLAEFKAYSAFMLYLENRLFCIKNPLQEQEINTKLTKKLVWPFGYAAFVELISVLSAAELHTKNNLSIIDLARKFQEIIDIQNTGFYNTRNENANRTKGLTPFLDSVILAYIKELDKKNKFE</sequence>
<evidence type="ECO:0000313" key="1">
    <source>
        <dbReference type="EMBL" id="QDO95257.1"/>
    </source>
</evidence>
<dbReference type="AlphaFoldDB" id="A0A516GUR4"/>
<protein>
    <recommendedName>
        <fullName evidence="3">RteC protein</fullName>
    </recommendedName>
</protein>
<organism evidence="1 2">
    <name type="scientific">Formosa sediminum</name>
    <dbReference type="NCBI Taxonomy" id="2594004"/>
    <lineage>
        <taxon>Bacteria</taxon>
        <taxon>Pseudomonadati</taxon>
        <taxon>Bacteroidota</taxon>
        <taxon>Flavobacteriia</taxon>
        <taxon>Flavobacteriales</taxon>
        <taxon>Flavobacteriaceae</taxon>
        <taxon>Formosa</taxon>
    </lineage>
</organism>
<dbReference type="InterPro" id="IPR018534">
    <property type="entry name" value="Tet_reg_excision_RteC"/>
</dbReference>
<dbReference type="OrthoDB" id="790983at2"/>
<keyword evidence="2" id="KW-1185">Reference proteome</keyword>
<dbReference type="EMBL" id="CP041637">
    <property type="protein sequence ID" value="QDO95257.1"/>
    <property type="molecule type" value="Genomic_DNA"/>
</dbReference>
<dbReference type="KEGG" id="fop:FNB79_15170"/>
<proteinExistence type="predicted"/>
<reference evidence="1 2" key="1">
    <citation type="submission" date="2019-07" db="EMBL/GenBank/DDBJ databases">
        <title>Genome sequencing for Formosa sp. PS13.</title>
        <authorList>
            <person name="Park S.-J."/>
        </authorList>
    </citation>
    <scope>NUCLEOTIDE SEQUENCE [LARGE SCALE GENOMIC DNA]</scope>
    <source>
        <strain evidence="1 2">PS13</strain>
    </source>
</reference>
<dbReference type="RefSeq" id="WP_143382165.1">
    <property type="nucleotide sequence ID" value="NZ_CP041637.1"/>
</dbReference>